<keyword evidence="2 3" id="KW-0808">Transferase</keyword>
<dbReference type="PANTHER" id="PTHR43619">
    <property type="entry name" value="S-ADENOSYL-L-METHIONINE-DEPENDENT METHYLTRANSFERASE YKTD-RELATED"/>
    <property type="match status" value="1"/>
</dbReference>
<keyword evidence="1 3" id="KW-0489">Methyltransferase</keyword>
<organism evidence="3 4">
    <name type="scientific">Gilvimarinus japonicus</name>
    <dbReference type="NCBI Taxonomy" id="1796469"/>
    <lineage>
        <taxon>Bacteria</taxon>
        <taxon>Pseudomonadati</taxon>
        <taxon>Pseudomonadota</taxon>
        <taxon>Gammaproteobacteria</taxon>
        <taxon>Cellvibrionales</taxon>
        <taxon>Cellvibrionaceae</taxon>
        <taxon>Gilvimarinus</taxon>
    </lineage>
</organism>
<name>A0ABV7HWG5_9GAMM</name>
<evidence type="ECO:0000256" key="2">
    <source>
        <dbReference type="ARBA" id="ARBA00022679"/>
    </source>
</evidence>
<proteinExistence type="predicted"/>
<comment type="caution">
    <text evidence="3">The sequence shown here is derived from an EMBL/GenBank/DDBJ whole genome shotgun (WGS) entry which is preliminary data.</text>
</comment>
<dbReference type="InterPro" id="IPR007213">
    <property type="entry name" value="Ppm1/Ppm2/Tcmp"/>
</dbReference>
<evidence type="ECO:0000313" key="3">
    <source>
        <dbReference type="EMBL" id="MFC3156425.1"/>
    </source>
</evidence>
<dbReference type="Gene3D" id="3.40.50.150">
    <property type="entry name" value="Vaccinia Virus protein VP39"/>
    <property type="match status" value="1"/>
</dbReference>
<dbReference type="GO" id="GO:0008168">
    <property type="term" value="F:methyltransferase activity"/>
    <property type="evidence" value="ECO:0007669"/>
    <property type="project" value="UniProtKB-KW"/>
</dbReference>
<dbReference type="EC" id="2.1.1.-" evidence="3"/>
<keyword evidence="4" id="KW-1185">Reference proteome</keyword>
<dbReference type="Pfam" id="PF04072">
    <property type="entry name" value="LCM"/>
    <property type="match status" value="1"/>
</dbReference>
<evidence type="ECO:0000256" key="1">
    <source>
        <dbReference type="ARBA" id="ARBA00022603"/>
    </source>
</evidence>
<gene>
    <name evidence="3" type="ORF">ACFOEB_14525</name>
</gene>
<dbReference type="GO" id="GO:0032259">
    <property type="term" value="P:methylation"/>
    <property type="evidence" value="ECO:0007669"/>
    <property type="project" value="UniProtKB-KW"/>
</dbReference>
<dbReference type="SUPFAM" id="SSF53335">
    <property type="entry name" value="S-adenosyl-L-methionine-dependent methyltransferases"/>
    <property type="match status" value="1"/>
</dbReference>
<dbReference type="EMBL" id="JBHRTL010000030">
    <property type="protein sequence ID" value="MFC3156425.1"/>
    <property type="molecule type" value="Genomic_DNA"/>
</dbReference>
<accession>A0ABV7HWG5</accession>
<dbReference type="RefSeq" id="WP_382417654.1">
    <property type="nucleotide sequence ID" value="NZ_AP031500.1"/>
</dbReference>
<reference evidence="4" key="1">
    <citation type="journal article" date="2019" name="Int. J. Syst. Evol. Microbiol.">
        <title>The Global Catalogue of Microorganisms (GCM) 10K type strain sequencing project: providing services to taxonomists for standard genome sequencing and annotation.</title>
        <authorList>
            <consortium name="The Broad Institute Genomics Platform"/>
            <consortium name="The Broad Institute Genome Sequencing Center for Infectious Disease"/>
            <person name="Wu L."/>
            <person name="Ma J."/>
        </authorList>
    </citation>
    <scope>NUCLEOTIDE SEQUENCE [LARGE SCALE GENOMIC DNA]</scope>
    <source>
        <strain evidence="4">KCTC 52141</strain>
    </source>
</reference>
<dbReference type="Proteomes" id="UP001595548">
    <property type="component" value="Unassembled WGS sequence"/>
</dbReference>
<sequence>MSEWLARAQLDRLYSHAIAAQRWPELGLVDSAAAQLMSIVSGGDRTPVSRAEPLAVVRSRALDARCLTFLQEEPNALVINIGAGLNTRFHRLSQQLDWPRFHWLELDSPELVKAQQAYLPLTDHYRCRGVSAEQLTSDVQKALQQWQGAVLIMAESPAAWLSADQWQMLLALCSQTPNNARCDIVYDYLSPGARRRIYYWGAALRRLYPQARFASPVVPAPWQVRHRTDLHGDTRCRIWGHWYTAHLSVS</sequence>
<dbReference type="InterPro" id="IPR029063">
    <property type="entry name" value="SAM-dependent_MTases_sf"/>
</dbReference>
<evidence type="ECO:0000313" key="4">
    <source>
        <dbReference type="Proteomes" id="UP001595548"/>
    </source>
</evidence>
<protein>
    <submittedName>
        <fullName evidence="3">Class I SAM-dependent methyltransferase</fullName>
        <ecNumber evidence="3">2.1.1.-</ecNumber>
    </submittedName>
</protein>
<dbReference type="PANTHER" id="PTHR43619:SF2">
    <property type="entry name" value="S-ADENOSYL-L-METHIONINE-DEPENDENT METHYLTRANSFERASES SUPERFAMILY PROTEIN"/>
    <property type="match status" value="1"/>
</dbReference>